<dbReference type="Proteomes" id="UP001345827">
    <property type="component" value="Unassembled WGS sequence"/>
</dbReference>
<protein>
    <recommendedName>
        <fullName evidence="3">NAD-dependent epimerase/dehydratase domain-containing protein</fullName>
    </recommendedName>
</protein>
<comment type="caution">
    <text evidence="4">The sequence shown here is derived from an EMBL/GenBank/DDBJ whole genome shotgun (WGS) entry which is preliminary data.</text>
</comment>
<dbReference type="InterPro" id="IPR036291">
    <property type="entry name" value="NAD(P)-bd_dom_sf"/>
</dbReference>
<dbReference type="GO" id="GO:0016616">
    <property type="term" value="F:oxidoreductase activity, acting on the CH-OH group of donors, NAD or NADP as acceptor"/>
    <property type="evidence" value="ECO:0007669"/>
    <property type="project" value="TreeGrafter"/>
</dbReference>
<dbReference type="Pfam" id="PF01370">
    <property type="entry name" value="Epimerase"/>
    <property type="match status" value="1"/>
</dbReference>
<feature type="domain" description="NAD-dependent epimerase/dehydratase" evidence="3">
    <location>
        <begin position="4"/>
        <end position="265"/>
    </location>
</feature>
<dbReference type="AlphaFoldDB" id="A0AAV9PTV9"/>
<dbReference type="InterPro" id="IPR050425">
    <property type="entry name" value="NAD(P)_dehydrat-like"/>
</dbReference>
<reference evidence="4 5" key="1">
    <citation type="submission" date="2023-06" db="EMBL/GenBank/DDBJ databases">
        <title>Black Yeasts Isolated from many extreme environments.</title>
        <authorList>
            <person name="Coleine C."/>
            <person name="Stajich J.E."/>
            <person name="Selbmann L."/>
        </authorList>
    </citation>
    <scope>NUCLEOTIDE SEQUENCE [LARGE SCALE GENOMIC DNA]</scope>
    <source>
        <strain evidence="4 5">CCFEE 5887</strain>
    </source>
</reference>
<gene>
    <name evidence="4" type="ORF">LTR25_010869</name>
</gene>
<accession>A0AAV9PTV9</accession>
<name>A0AAV9PTV9_9PEZI</name>
<dbReference type="EMBL" id="JAXLQG010000032">
    <property type="protein sequence ID" value="KAK5527826.1"/>
    <property type="molecule type" value="Genomic_DNA"/>
</dbReference>
<organism evidence="4 5">
    <name type="scientific">Vermiconidia calcicola</name>
    <dbReference type="NCBI Taxonomy" id="1690605"/>
    <lineage>
        <taxon>Eukaryota</taxon>
        <taxon>Fungi</taxon>
        <taxon>Dikarya</taxon>
        <taxon>Ascomycota</taxon>
        <taxon>Pezizomycotina</taxon>
        <taxon>Dothideomycetes</taxon>
        <taxon>Dothideomycetidae</taxon>
        <taxon>Mycosphaerellales</taxon>
        <taxon>Extremaceae</taxon>
        <taxon>Vermiconidia</taxon>
    </lineage>
</organism>
<evidence type="ECO:0000313" key="5">
    <source>
        <dbReference type="Proteomes" id="UP001345827"/>
    </source>
</evidence>
<evidence type="ECO:0000313" key="4">
    <source>
        <dbReference type="EMBL" id="KAK5527826.1"/>
    </source>
</evidence>
<evidence type="ECO:0000256" key="1">
    <source>
        <dbReference type="ARBA" id="ARBA00023002"/>
    </source>
</evidence>
<comment type="similarity">
    <text evidence="2">Belongs to the NAD(P)-dependent epimerase/dehydratase family. Dihydroflavonol-4-reductase subfamily.</text>
</comment>
<sequence>MPKVFLTGANGFLATHILKDLVEESFDVVGTVRSQAKADDVFSAHSEFASKVKLVAVPDMSKAGTYDKIFQETQFDYIIHTASPVPDGDGTDFDRDFLGPAVQGNLELLRAAQKYLKTLKHLTFTGSVVNVRNPMEPYDGMVLTSKDWNQVDPDVARKMQHPGASYIISKTLAEKALWKFVETEKPAFTVSVLTVPLIIGPPLQRLDQHAFSKGRTNMTSDLFYNTFLKPVTGLDPGTGQPLYTAYIDVRDLAVLHVQSLTKGADTHRRIIMASPEPFLAKNVLEILGQRFPDMEDRWASVQAASIVANKEQDTEHPVKVDDAEARAVFGETIYRSLSETVIDTAMKLLEIE</sequence>
<keyword evidence="1" id="KW-0560">Oxidoreductase</keyword>
<dbReference type="InterPro" id="IPR001509">
    <property type="entry name" value="Epimerase_deHydtase"/>
</dbReference>
<dbReference type="Gene3D" id="3.40.50.720">
    <property type="entry name" value="NAD(P)-binding Rossmann-like Domain"/>
    <property type="match status" value="1"/>
</dbReference>
<keyword evidence="5" id="KW-1185">Reference proteome</keyword>
<evidence type="ECO:0000259" key="3">
    <source>
        <dbReference type="Pfam" id="PF01370"/>
    </source>
</evidence>
<evidence type="ECO:0000256" key="2">
    <source>
        <dbReference type="ARBA" id="ARBA00023445"/>
    </source>
</evidence>
<dbReference type="PANTHER" id="PTHR10366">
    <property type="entry name" value="NAD DEPENDENT EPIMERASE/DEHYDRATASE"/>
    <property type="match status" value="1"/>
</dbReference>
<dbReference type="SUPFAM" id="SSF51735">
    <property type="entry name" value="NAD(P)-binding Rossmann-fold domains"/>
    <property type="match status" value="1"/>
</dbReference>
<dbReference type="PANTHER" id="PTHR10366:SF814">
    <property type="entry name" value="NAD-DEPENDENT EPIMERASE_DEHYDRATASE DOMAIN-CONTAINING PROTEIN"/>
    <property type="match status" value="1"/>
</dbReference>
<proteinExistence type="inferred from homology"/>